<evidence type="ECO:0000259" key="14">
    <source>
        <dbReference type="Pfam" id="PF01488"/>
    </source>
</evidence>
<dbReference type="InterPro" id="IPR006151">
    <property type="entry name" value="Shikm_DH/Glu-tRNA_Rdtase"/>
</dbReference>
<comment type="function">
    <text evidence="8">Catalyzes the NADPH-dependent reduction of glutamyl-tRNA(Glu) to glutamate 1-semialdehyde (GSA).</text>
</comment>
<evidence type="ECO:0000256" key="5">
    <source>
        <dbReference type="ARBA" id="ARBA00023002"/>
    </source>
</evidence>
<organism evidence="16 17">
    <name type="scientific">Fulvivirga sediminis</name>
    <dbReference type="NCBI Taxonomy" id="2803949"/>
    <lineage>
        <taxon>Bacteria</taxon>
        <taxon>Pseudomonadati</taxon>
        <taxon>Bacteroidota</taxon>
        <taxon>Cytophagia</taxon>
        <taxon>Cytophagales</taxon>
        <taxon>Fulvivirgaceae</taxon>
        <taxon>Fulvivirga</taxon>
    </lineage>
</organism>
<feature type="domain" description="Tetrapyrrole biosynthesis glutamyl-tRNA reductase dimerisation" evidence="13">
    <location>
        <begin position="319"/>
        <end position="412"/>
    </location>
</feature>
<dbReference type="InterPro" id="IPR015895">
    <property type="entry name" value="4pyrrol_synth_GluRdtase_N"/>
</dbReference>
<comment type="miscellaneous">
    <text evidence="8">During catalysis, the active site Cys acts as a nucleophile attacking the alpha-carbonyl group of tRNA-bound glutamate with the formation of a thioester intermediate between enzyme and glutamate, and the concomitant release of tRNA(Glu). The thioester intermediate is finally reduced by direct hydride transfer from NADPH, to form the product GSA.</text>
</comment>
<feature type="domain" description="Glutamyl-tRNA reductase N-terminal" evidence="15">
    <location>
        <begin position="8"/>
        <end position="159"/>
    </location>
</feature>
<dbReference type="GO" id="GO:0050661">
    <property type="term" value="F:NADP binding"/>
    <property type="evidence" value="ECO:0007669"/>
    <property type="project" value="InterPro"/>
</dbReference>
<evidence type="ECO:0000256" key="4">
    <source>
        <dbReference type="ARBA" id="ARBA00022857"/>
    </source>
</evidence>
<dbReference type="Proteomes" id="UP000659388">
    <property type="component" value="Unassembled WGS sequence"/>
</dbReference>
<evidence type="ECO:0000313" key="17">
    <source>
        <dbReference type="Proteomes" id="UP000659388"/>
    </source>
</evidence>
<feature type="binding site" evidence="8 10">
    <location>
        <position position="124"/>
    </location>
    <ligand>
        <name>substrate</name>
    </ligand>
</feature>
<dbReference type="Pfam" id="PF05201">
    <property type="entry name" value="GlutR_N"/>
    <property type="match status" value="1"/>
</dbReference>
<evidence type="ECO:0000256" key="1">
    <source>
        <dbReference type="ARBA" id="ARBA00005059"/>
    </source>
</evidence>
<dbReference type="EC" id="1.2.1.70" evidence="3 8"/>
<dbReference type="SUPFAM" id="SSF69742">
    <property type="entry name" value="Glutamyl tRNA-reductase catalytic, N-terminal domain"/>
    <property type="match status" value="1"/>
</dbReference>
<evidence type="ECO:0000256" key="6">
    <source>
        <dbReference type="ARBA" id="ARBA00023244"/>
    </source>
</evidence>
<comment type="catalytic activity">
    <reaction evidence="7 8 12">
        <text>(S)-4-amino-5-oxopentanoate + tRNA(Glu) + NADP(+) = L-glutamyl-tRNA(Glu) + NADPH + H(+)</text>
        <dbReference type="Rhea" id="RHEA:12344"/>
        <dbReference type="Rhea" id="RHEA-COMP:9663"/>
        <dbReference type="Rhea" id="RHEA-COMP:9680"/>
        <dbReference type="ChEBI" id="CHEBI:15378"/>
        <dbReference type="ChEBI" id="CHEBI:57501"/>
        <dbReference type="ChEBI" id="CHEBI:57783"/>
        <dbReference type="ChEBI" id="CHEBI:58349"/>
        <dbReference type="ChEBI" id="CHEBI:78442"/>
        <dbReference type="ChEBI" id="CHEBI:78520"/>
        <dbReference type="EC" id="1.2.1.70"/>
    </reaction>
</comment>
<evidence type="ECO:0000313" key="16">
    <source>
        <dbReference type="EMBL" id="MBL3657552.1"/>
    </source>
</evidence>
<reference evidence="16" key="1">
    <citation type="submission" date="2021-01" db="EMBL/GenBank/DDBJ databases">
        <title>Fulvivirga kasyanovii gen. nov., sp nov., a novel member of the phylum Bacteroidetes isolated from seawater in a mussel farm.</title>
        <authorList>
            <person name="Zhao L.-H."/>
            <person name="Wang Z.-J."/>
        </authorList>
    </citation>
    <scope>NUCLEOTIDE SEQUENCE</scope>
    <source>
        <strain evidence="16">2943</strain>
    </source>
</reference>
<dbReference type="GO" id="GO:0019353">
    <property type="term" value="P:protoporphyrinogen IX biosynthetic process from glutamate"/>
    <property type="evidence" value="ECO:0007669"/>
    <property type="project" value="TreeGrafter"/>
</dbReference>
<evidence type="ECO:0000256" key="10">
    <source>
        <dbReference type="PIRSR" id="PIRSR000445-2"/>
    </source>
</evidence>
<keyword evidence="4 8" id="KW-0521">NADP</keyword>
<evidence type="ECO:0000256" key="7">
    <source>
        <dbReference type="ARBA" id="ARBA00047464"/>
    </source>
</evidence>
<dbReference type="RefSeq" id="WP_202245337.1">
    <property type="nucleotide sequence ID" value="NZ_JAESIY010000008.1"/>
</dbReference>
<keyword evidence="5 8" id="KW-0560">Oxidoreductase</keyword>
<dbReference type="Pfam" id="PF00745">
    <property type="entry name" value="GlutR_dimer"/>
    <property type="match status" value="1"/>
</dbReference>
<dbReference type="HAMAP" id="MF_00087">
    <property type="entry name" value="Glu_tRNA_reductase"/>
    <property type="match status" value="1"/>
</dbReference>
<dbReference type="AlphaFoldDB" id="A0A937K294"/>
<feature type="domain" description="Quinate/shikimate 5-dehydrogenase/glutamyl-tRNA reductase" evidence="14">
    <location>
        <begin position="185"/>
        <end position="303"/>
    </location>
</feature>
<dbReference type="Gene3D" id="3.40.50.720">
    <property type="entry name" value="NAD(P)-binding Rossmann-like Domain"/>
    <property type="match status" value="1"/>
</dbReference>
<feature type="binding site" evidence="8 10">
    <location>
        <begin position="118"/>
        <end position="120"/>
    </location>
    <ligand>
        <name>substrate</name>
    </ligand>
</feature>
<comment type="caution">
    <text evidence="16">The sequence shown here is derived from an EMBL/GenBank/DDBJ whole genome shotgun (WGS) entry which is preliminary data.</text>
</comment>
<comment type="domain">
    <text evidence="8">Possesses an unusual extended V-shaped dimeric structure with each monomer consisting of three distinct domains arranged along a curved 'spinal' alpha-helix. The N-terminal catalytic domain specifically recognizes the glutamate moiety of the substrate. The second domain is the NADPH-binding domain, and the third C-terminal domain is responsible for dimerization.</text>
</comment>
<proteinExistence type="inferred from homology"/>
<accession>A0A937K294</accession>
<gene>
    <name evidence="8 16" type="primary">hemA</name>
    <name evidence="16" type="ORF">JL102_15495</name>
</gene>
<dbReference type="SUPFAM" id="SSF51735">
    <property type="entry name" value="NAD(P)-binding Rossmann-fold domains"/>
    <property type="match status" value="1"/>
</dbReference>
<dbReference type="InterPro" id="IPR000343">
    <property type="entry name" value="4pyrrol_synth_GluRdtase"/>
</dbReference>
<keyword evidence="6 8" id="KW-0627">Porphyrin biosynthesis</keyword>
<protein>
    <recommendedName>
        <fullName evidence="3 8">Glutamyl-tRNA reductase</fullName>
        <shortName evidence="8">GluTR</shortName>
        <ecNumber evidence="3 8">1.2.1.70</ecNumber>
    </recommendedName>
</protein>
<dbReference type="PANTHER" id="PTHR43013:SF1">
    <property type="entry name" value="GLUTAMYL-TRNA REDUCTASE"/>
    <property type="match status" value="1"/>
</dbReference>
<dbReference type="InterPro" id="IPR036343">
    <property type="entry name" value="GluRdtase_N_sf"/>
</dbReference>
<feature type="binding site" evidence="8 10">
    <location>
        <position position="113"/>
    </location>
    <ligand>
        <name>substrate</name>
    </ligand>
</feature>
<dbReference type="GO" id="GO:0008883">
    <property type="term" value="F:glutamyl-tRNA reductase activity"/>
    <property type="evidence" value="ECO:0007669"/>
    <property type="project" value="UniProtKB-UniRule"/>
</dbReference>
<sequence>MIRSLRNISISHTSTSLEQRENYHVSAEAIRPLSQSILCHFSDIVGLMILSTCNRTEVYFESTSTSALDMCEYFITIMCPKAELSSEKKLFHFNNRTIDTAFHLLEVANGLRSAVVGDQQILNQIKGAYKVSLEHHTQGSLLERTLQAVFKSHKRISNESAFRNGSRSTAYRALKIIQDSFGKDSMPSKRLLIIGAGEITTEILKYLPKFAFEEIAISNRTEMKAMHLAQAYHLKTEKWSNIENNHFHSFDAIITAVSNRKHLIKSLPQVEKKIIIDLSLPCNAHPALAFQHNIELYNLDNVTEQIAQTDYSRQQAVHQAESIIAEEINKLANWVQKAKIRSFLKDYKASTQHTLREVIEQLQDKNLSTKDLENIIHIISEKMVKKPAVIMNHSCEGELSENSMEFIQKAFAPNNFFS</sequence>
<dbReference type="PIRSF" id="PIRSF000445">
    <property type="entry name" value="4pyrrol_synth_GluRdtase"/>
    <property type="match status" value="1"/>
</dbReference>
<keyword evidence="17" id="KW-1185">Reference proteome</keyword>
<evidence type="ECO:0000256" key="2">
    <source>
        <dbReference type="ARBA" id="ARBA00005916"/>
    </source>
</evidence>
<dbReference type="SUPFAM" id="SSF69075">
    <property type="entry name" value="Glutamyl tRNA-reductase dimerization domain"/>
    <property type="match status" value="1"/>
</dbReference>
<comment type="similarity">
    <text evidence="2 8 12">Belongs to the glutamyl-tRNA reductase family.</text>
</comment>
<feature type="site" description="Important for activity" evidence="8 11">
    <location>
        <position position="103"/>
    </location>
</feature>
<evidence type="ECO:0000256" key="8">
    <source>
        <dbReference type="HAMAP-Rule" id="MF_00087"/>
    </source>
</evidence>
<feature type="binding site" evidence="8">
    <location>
        <begin position="195"/>
        <end position="200"/>
    </location>
    <ligand>
        <name>NADP(+)</name>
        <dbReference type="ChEBI" id="CHEBI:58349"/>
    </ligand>
</feature>
<evidence type="ECO:0000256" key="9">
    <source>
        <dbReference type="PIRSR" id="PIRSR000445-1"/>
    </source>
</evidence>
<comment type="pathway">
    <text evidence="1 8 12">Porphyrin-containing compound metabolism; protoporphyrin-IX biosynthesis; 5-aminolevulinate from L-glutamyl-tRNA(Glu): step 1/2.</text>
</comment>
<dbReference type="Gene3D" id="3.30.460.30">
    <property type="entry name" value="Glutamyl-tRNA reductase, N-terminal domain"/>
    <property type="match status" value="1"/>
</dbReference>
<feature type="active site" description="Nucleophile" evidence="8 9">
    <location>
        <position position="53"/>
    </location>
</feature>
<dbReference type="NCBIfam" id="TIGR01035">
    <property type="entry name" value="hemA"/>
    <property type="match status" value="1"/>
</dbReference>
<name>A0A937K294_9BACT</name>
<dbReference type="Pfam" id="PF01488">
    <property type="entry name" value="Shikimate_DH"/>
    <property type="match status" value="1"/>
</dbReference>
<dbReference type="InterPro" id="IPR036453">
    <property type="entry name" value="GluRdtase_dimer_dom_sf"/>
</dbReference>
<dbReference type="EMBL" id="JAESIY010000008">
    <property type="protein sequence ID" value="MBL3657552.1"/>
    <property type="molecule type" value="Genomic_DNA"/>
</dbReference>
<evidence type="ECO:0000256" key="11">
    <source>
        <dbReference type="PIRSR" id="PIRSR000445-4"/>
    </source>
</evidence>
<evidence type="ECO:0000259" key="15">
    <source>
        <dbReference type="Pfam" id="PF05201"/>
    </source>
</evidence>
<feature type="binding site" evidence="8 10">
    <location>
        <begin position="52"/>
        <end position="55"/>
    </location>
    <ligand>
        <name>substrate</name>
    </ligand>
</feature>
<dbReference type="PANTHER" id="PTHR43013">
    <property type="entry name" value="GLUTAMYL-TRNA REDUCTASE"/>
    <property type="match status" value="1"/>
</dbReference>
<evidence type="ECO:0000256" key="3">
    <source>
        <dbReference type="ARBA" id="ARBA00012970"/>
    </source>
</evidence>
<evidence type="ECO:0000256" key="12">
    <source>
        <dbReference type="RuleBase" id="RU000584"/>
    </source>
</evidence>
<evidence type="ECO:0000259" key="13">
    <source>
        <dbReference type="Pfam" id="PF00745"/>
    </source>
</evidence>
<dbReference type="InterPro" id="IPR036291">
    <property type="entry name" value="NAD(P)-bd_dom_sf"/>
</dbReference>
<dbReference type="InterPro" id="IPR015896">
    <property type="entry name" value="4pyrrol_synth_GluRdtase_dimer"/>
</dbReference>
<comment type="subunit">
    <text evidence="8">Homodimer.</text>
</comment>